<comment type="subunit">
    <text evidence="7">Part of the 50S ribosomal subunit; part of the 5S rRNA/L5/L18/L25 subcomplex. Contacts the 5S and 23S rRNAs.</text>
</comment>
<keyword evidence="4 7" id="KW-0689">Ribosomal protein</keyword>
<dbReference type="Proteomes" id="UP000318055">
    <property type="component" value="Chromosome"/>
</dbReference>
<evidence type="ECO:0000256" key="1">
    <source>
        <dbReference type="ARBA" id="ARBA00007116"/>
    </source>
</evidence>
<gene>
    <name evidence="7" type="primary">rplR</name>
    <name evidence="8" type="ORF">FPZ54_01215</name>
</gene>
<name>A0A518RBE9_9SPHN</name>
<dbReference type="KEGG" id="ssua:FPZ54_01215"/>
<evidence type="ECO:0000313" key="9">
    <source>
        <dbReference type="Proteomes" id="UP000318055"/>
    </source>
</evidence>
<dbReference type="InterPro" id="IPR005484">
    <property type="entry name" value="Ribosomal_uL18_bac/plant/anim"/>
</dbReference>
<evidence type="ECO:0000256" key="6">
    <source>
        <dbReference type="ARBA" id="ARBA00035197"/>
    </source>
</evidence>
<comment type="similarity">
    <text evidence="1 7">Belongs to the universal ribosomal protein uL18 family.</text>
</comment>
<dbReference type="GO" id="GO:0003735">
    <property type="term" value="F:structural constituent of ribosome"/>
    <property type="evidence" value="ECO:0007669"/>
    <property type="project" value="InterPro"/>
</dbReference>
<evidence type="ECO:0000256" key="5">
    <source>
        <dbReference type="ARBA" id="ARBA00023274"/>
    </source>
</evidence>
<dbReference type="PANTHER" id="PTHR12899">
    <property type="entry name" value="39S RIBOSOMAL PROTEIN L18, MITOCHONDRIAL"/>
    <property type="match status" value="1"/>
</dbReference>
<evidence type="ECO:0000256" key="3">
    <source>
        <dbReference type="ARBA" id="ARBA00022884"/>
    </source>
</evidence>
<dbReference type="NCBIfam" id="TIGR00060">
    <property type="entry name" value="L18_bact"/>
    <property type="match status" value="1"/>
</dbReference>
<reference evidence="8 9" key="1">
    <citation type="submission" date="2019-07" db="EMBL/GenBank/DDBJ databases">
        <title>Sphingomonas alkalisoli sp. nov., isolated from rhizosphere soil of Suaedae salsa.</title>
        <authorList>
            <person name="Zhang H."/>
            <person name="Xu L."/>
            <person name="Zhang J.-X."/>
            <person name="Sun J.-Q."/>
        </authorList>
    </citation>
    <scope>NUCLEOTIDE SEQUENCE [LARGE SCALE GENOMIC DNA]</scope>
    <source>
        <strain evidence="8 9">XS-10</strain>
    </source>
</reference>
<dbReference type="GO" id="GO:0006412">
    <property type="term" value="P:translation"/>
    <property type="evidence" value="ECO:0007669"/>
    <property type="project" value="UniProtKB-UniRule"/>
</dbReference>
<dbReference type="InterPro" id="IPR057268">
    <property type="entry name" value="Ribosomal_L18"/>
</dbReference>
<dbReference type="EMBL" id="CP042239">
    <property type="protein sequence ID" value="QDX24787.1"/>
    <property type="molecule type" value="Genomic_DNA"/>
</dbReference>
<dbReference type="Pfam" id="PF00861">
    <property type="entry name" value="Ribosomal_L18p"/>
    <property type="match status" value="1"/>
</dbReference>
<dbReference type="AlphaFoldDB" id="A0A518RBE9"/>
<evidence type="ECO:0000256" key="7">
    <source>
        <dbReference type="HAMAP-Rule" id="MF_01337"/>
    </source>
</evidence>
<comment type="function">
    <text evidence="7">This is one of the proteins that bind and probably mediate the attachment of the 5S RNA into the large ribosomal subunit, where it forms part of the central protuberance.</text>
</comment>
<keyword evidence="2 7" id="KW-0699">rRNA-binding</keyword>
<dbReference type="PANTHER" id="PTHR12899:SF3">
    <property type="entry name" value="LARGE RIBOSOMAL SUBUNIT PROTEIN UL18M"/>
    <property type="match status" value="1"/>
</dbReference>
<dbReference type="SUPFAM" id="SSF53137">
    <property type="entry name" value="Translational machinery components"/>
    <property type="match status" value="1"/>
</dbReference>
<sequence>MSKGLSLFEKRRRRNRTALRAHAGSRPRLSVHRSGKHIYVQVIDDAQGKTLAAASTLDKDVRGQNGANVDAAKAVGARIAEAAKKAGVTQVVFDRGGFLFHGRVKALADAAREGGLEF</sequence>
<protein>
    <recommendedName>
        <fullName evidence="6 7">Large ribosomal subunit protein uL18</fullName>
    </recommendedName>
</protein>
<dbReference type="CDD" id="cd00432">
    <property type="entry name" value="Ribosomal_L18_L5e"/>
    <property type="match status" value="1"/>
</dbReference>
<evidence type="ECO:0000256" key="4">
    <source>
        <dbReference type="ARBA" id="ARBA00022980"/>
    </source>
</evidence>
<keyword evidence="9" id="KW-1185">Reference proteome</keyword>
<dbReference type="GO" id="GO:0008097">
    <property type="term" value="F:5S rRNA binding"/>
    <property type="evidence" value="ECO:0007669"/>
    <property type="project" value="TreeGrafter"/>
</dbReference>
<dbReference type="GO" id="GO:0022625">
    <property type="term" value="C:cytosolic large ribosomal subunit"/>
    <property type="evidence" value="ECO:0007669"/>
    <property type="project" value="TreeGrafter"/>
</dbReference>
<keyword evidence="3 7" id="KW-0694">RNA-binding</keyword>
<proteinExistence type="inferred from homology"/>
<keyword evidence="5 7" id="KW-0687">Ribonucleoprotein</keyword>
<dbReference type="HAMAP" id="MF_01337_B">
    <property type="entry name" value="Ribosomal_uL18_B"/>
    <property type="match status" value="1"/>
</dbReference>
<dbReference type="RefSeq" id="WP_145844382.1">
    <property type="nucleotide sequence ID" value="NZ_CP042239.1"/>
</dbReference>
<dbReference type="FunFam" id="3.30.420.100:FF:000001">
    <property type="entry name" value="50S ribosomal protein L18"/>
    <property type="match status" value="1"/>
</dbReference>
<dbReference type="InterPro" id="IPR004389">
    <property type="entry name" value="Ribosomal_uL18_bac-type"/>
</dbReference>
<evidence type="ECO:0000256" key="2">
    <source>
        <dbReference type="ARBA" id="ARBA00022730"/>
    </source>
</evidence>
<evidence type="ECO:0000313" key="8">
    <source>
        <dbReference type="EMBL" id="QDX24787.1"/>
    </source>
</evidence>
<dbReference type="Gene3D" id="3.30.420.100">
    <property type="match status" value="1"/>
</dbReference>
<organism evidence="8 9">
    <name type="scientific">Sphingomonas suaedae</name>
    <dbReference type="NCBI Taxonomy" id="2599297"/>
    <lineage>
        <taxon>Bacteria</taxon>
        <taxon>Pseudomonadati</taxon>
        <taxon>Pseudomonadota</taxon>
        <taxon>Alphaproteobacteria</taxon>
        <taxon>Sphingomonadales</taxon>
        <taxon>Sphingomonadaceae</taxon>
        <taxon>Sphingomonas</taxon>
    </lineage>
</organism>
<dbReference type="OrthoDB" id="9810939at2"/>
<accession>A0A518RBE9</accession>